<evidence type="ECO:0000313" key="2">
    <source>
        <dbReference type="Proteomes" id="UP001497516"/>
    </source>
</evidence>
<proteinExistence type="predicted"/>
<gene>
    <name evidence="1" type="ORF">LTRI10_LOCUS45588</name>
</gene>
<keyword evidence="2" id="KW-1185">Reference proteome</keyword>
<organism evidence="1 2">
    <name type="scientific">Linum trigynum</name>
    <dbReference type="NCBI Taxonomy" id="586398"/>
    <lineage>
        <taxon>Eukaryota</taxon>
        <taxon>Viridiplantae</taxon>
        <taxon>Streptophyta</taxon>
        <taxon>Embryophyta</taxon>
        <taxon>Tracheophyta</taxon>
        <taxon>Spermatophyta</taxon>
        <taxon>Magnoliopsida</taxon>
        <taxon>eudicotyledons</taxon>
        <taxon>Gunneridae</taxon>
        <taxon>Pentapetalae</taxon>
        <taxon>rosids</taxon>
        <taxon>fabids</taxon>
        <taxon>Malpighiales</taxon>
        <taxon>Linaceae</taxon>
        <taxon>Linum</taxon>
    </lineage>
</organism>
<dbReference type="AlphaFoldDB" id="A0AAV2G6M8"/>
<protein>
    <submittedName>
        <fullName evidence="1">Uncharacterized protein</fullName>
    </submittedName>
</protein>
<name>A0AAV2G6M8_9ROSI</name>
<sequence>MRKSPENIHISSSQSANQLYFNCTARRKSYYTAHSKRYTTLKLLGPSLPIKNDEAVHILNSFDKVYCHTTSMKKIYPETTSRKSLQA</sequence>
<accession>A0AAV2G6M8</accession>
<dbReference type="EMBL" id="OZ034821">
    <property type="protein sequence ID" value="CAL1405822.1"/>
    <property type="molecule type" value="Genomic_DNA"/>
</dbReference>
<evidence type="ECO:0000313" key="1">
    <source>
        <dbReference type="EMBL" id="CAL1405822.1"/>
    </source>
</evidence>
<dbReference type="Proteomes" id="UP001497516">
    <property type="component" value="Chromosome 8"/>
</dbReference>
<reference evidence="1 2" key="1">
    <citation type="submission" date="2024-04" db="EMBL/GenBank/DDBJ databases">
        <authorList>
            <person name="Fracassetti M."/>
        </authorList>
    </citation>
    <scope>NUCLEOTIDE SEQUENCE [LARGE SCALE GENOMIC DNA]</scope>
</reference>